<proteinExistence type="predicted"/>
<evidence type="ECO:0000313" key="1">
    <source>
        <dbReference type="EMBL" id="KAG5595581.1"/>
    </source>
</evidence>
<accession>A0A9J5Y5Y2</accession>
<sequence length="98" mass="11496">MQQIQGKPPFVKSMINFIYLQLLETHPKVPWKHLIFTHEARPKAMFTIWCNLMWLKVKDGEPQGCPTGKTTSAKIMRMVCTEFIHVVWTEGNFTKVFE</sequence>
<protein>
    <submittedName>
        <fullName evidence="1">Uncharacterized protein</fullName>
    </submittedName>
</protein>
<gene>
    <name evidence="1" type="ORF">H5410_036813</name>
</gene>
<comment type="caution">
    <text evidence="1">The sequence shown here is derived from an EMBL/GenBank/DDBJ whole genome shotgun (WGS) entry which is preliminary data.</text>
</comment>
<organism evidence="1 2">
    <name type="scientific">Solanum commersonii</name>
    <name type="common">Commerson's wild potato</name>
    <name type="synonym">Commerson's nightshade</name>
    <dbReference type="NCBI Taxonomy" id="4109"/>
    <lineage>
        <taxon>Eukaryota</taxon>
        <taxon>Viridiplantae</taxon>
        <taxon>Streptophyta</taxon>
        <taxon>Embryophyta</taxon>
        <taxon>Tracheophyta</taxon>
        <taxon>Spermatophyta</taxon>
        <taxon>Magnoliopsida</taxon>
        <taxon>eudicotyledons</taxon>
        <taxon>Gunneridae</taxon>
        <taxon>Pentapetalae</taxon>
        <taxon>asterids</taxon>
        <taxon>lamiids</taxon>
        <taxon>Solanales</taxon>
        <taxon>Solanaceae</taxon>
        <taxon>Solanoideae</taxon>
        <taxon>Solaneae</taxon>
        <taxon>Solanum</taxon>
    </lineage>
</organism>
<dbReference type="AlphaFoldDB" id="A0A9J5Y5Y2"/>
<dbReference type="Proteomes" id="UP000824120">
    <property type="component" value="Chromosome 7"/>
</dbReference>
<reference evidence="1 2" key="1">
    <citation type="submission" date="2020-09" db="EMBL/GenBank/DDBJ databases">
        <title>De no assembly of potato wild relative species, Solanum commersonii.</title>
        <authorList>
            <person name="Cho K."/>
        </authorList>
    </citation>
    <scope>NUCLEOTIDE SEQUENCE [LARGE SCALE GENOMIC DNA]</scope>
    <source>
        <strain evidence="1">LZ3.2</strain>
        <tissue evidence="1">Leaf</tissue>
    </source>
</reference>
<dbReference type="EMBL" id="JACXVP010000007">
    <property type="protein sequence ID" value="KAG5595581.1"/>
    <property type="molecule type" value="Genomic_DNA"/>
</dbReference>
<keyword evidence="2" id="KW-1185">Reference proteome</keyword>
<evidence type="ECO:0000313" key="2">
    <source>
        <dbReference type="Proteomes" id="UP000824120"/>
    </source>
</evidence>
<name>A0A9J5Y5Y2_SOLCO</name>